<dbReference type="InterPro" id="IPR052019">
    <property type="entry name" value="F420H2_bilvrd_red/Heme_oxyg"/>
</dbReference>
<name>A0ABQ3V1P6_9CHLR</name>
<keyword evidence="4" id="KW-1185">Reference proteome</keyword>
<evidence type="ECO:0000313" key="4">
    <source>
        <dbReference type="Proteomes" id="UP000654345"/>
    </source>
</evidence>
<proteinExistence type="predicted"/>
<accession>A0ABQ3V1P6</accession>
<dbReference type="SUPFAM" id="SSF50475">
    <property type="entry name" value="FMN-binding split barrel"/>
    <property type="match status" value="1"/>
</dbReference>
<sequence>MADLNNPKVQELLHLKTFAHLATLGAKGEPQSSPMWFLWDGEYIKFTHATDRKKYQNIKRDPRVSVSITDTENPYTYAEFRGVVERIEEDPDAAFFNEIAEHYGTPFRNPGDPRVILYVKVQHVVGQNL</sequence>
<evidence type="ECO:0000313" key="3">
    <source>
        <dbReference type="EMBL" id="GHO59069.1"/>
    </source>
</evidence>
<organism evidence="3 4">
    <name type="scientific">Ktedonobacter robiniae</name>
    <dbReference type="NCBI Taxonomy" id="2778365"/>
    <lineage>
        <taxon>Bacteria</taxon>
        <taxon>Bacillati</taxon>
        <taxon>Chloroflexota</taxon>
        <taxon>Ktedonobacteria</taxon>
        <taxon>Ktedonobacterales</taxon>
        <taxon>Ktedonobacteraceae</taxon>
        <taxon>Ktedonobacter</taxon>
    </lineage>
</organism>
<gene>
    <name evidence="3" type="ORF">KSB_75440</name>
</gene>
<comment type="caution">
    <text evidence="3">The sequence shown here is derived from an EMBL/GenBank/DDBJ whole genome shotgun (WGS) entry which is preliminary data.</text>
</comment>
<dbReference type="InterPro" id="IPR012349">
    <property type="entry name" value="Split_barrel_FMN-bd"/>
</dbReference>
<evidence type="ECO:0000256" key="1">
    <source>
        <dbReference type="ARBA" id="ARBA00023002"/>
    </source>
</evidence>
<dbReference type="InterPro" id="IPR019920">
    <property type="entry name" value="F420-binding_dom_put"/>
</dbReference>
<keyword evidence="1" id="KW-0560">Oxidoreductase</keyword>
<dbReference type="PANTHER" id="PTHR35176:SF6">
    <property type="entry name" value="HEME OXYGENASE HI_0854-RELATED"/>
    <property type="match status" value="1"/>
</dbReference>
<dbReference type="Gene3D" id="2.30.110.10">
    <property type="entry name" value="Electron Transport, Fmn-binding Protein, Chain A"/>
    <property type="match status" value="1"/>
</dbReference>
<feature type="domain" description="Pyridoxamine 5'-phosphate oxidase N-terminal" evidence="2">
    <location>
        <begin position="7"/>
        <end position="124"/>
    </location>
</feature>
<evidence type="ECO:0000259" key="2">
    <source>
        <dbReference type="Pfam" id="PF01243"/>
    </source>
</evidence>
<dbReference type="Pfam" id="PF01243">
    <property type="entry name" value="PNPOx_N"/>
    <property type="match status" value="1"/>
</dbReference>
<dbReference type="NCBIfam" id="TIGR03618">
    <property type="entry name" value="Rv1155_F420"/>
    <property type="match status" value="1"/>
</dbReference>
<dbReference type="InterPro" id="IPR011576">
    <property type="entry name" value="Pyridox_Oxase_N"/>
</dbReference>
<dbReference type="EMBL" id="BNJG01000003">
    <property type="protein sequence ID" value="GHO59069.1"/>
    <property type="molecule type" value="Genomic_DNA"/>
</dbReference>
<dbReference type="Proteomes" id="UP000654345">
    <property type="component" value="Unassembled WGS sequence"/>
</dbReference>
<dbReference type="PANTHER" id="PTHR35176">
    <property type="entry name" value="HEME OXYGENASE HI_0854-RELATED"/>
    <property type="match status" value="1"/>
</dbReference>
<dbReference type="RefSeq" id="WP_201375282.1">
    <property type="nucleotide sequence ID" value="NZ_BNJG01000003.1"/>
</dbReference>
<protein>
    <submittedName>
        <fullName evidence="3">Pyridoxamine 5'-phosphate oxidase</fullName>
    </submittedName>
</protein>
<reference evidence="3 4" key="1">
    <citation type="journal article" date="2021" name="Int. J. Syst. Evol. Microbiol.">
        <title>Reticulibacter mediterranei gen. nov., sp. nov., within the new family Reticulibacteraceae fam. nov., and Ktedonospora formicarum gen. nov., sp. nov., Ktedonobacter robiniae sp. nov., Dictyobacter formicarum sp. nov. and Dictyobacter arantiisoli sp. nov., belonging to the class Ktedonobacteria.</title>
        <authorList>
            <person name="Yabe S."/>
            <person name="Zheng Y."/>
            <person name="Wang C.M."/>
            <person name="Sakai Y."/>
            <person name="Abe K."/>
            <person name="Yokota A."/>
            <person name="Donadio S."/>
            <person name="Cavaletti L."/>
            <person name="Monciardini P."/>
        </authorList>
    </citation>
    <scope>NUCLEOTIDE SEQUENCE [LARGE SCALE GENOMIC DNA]</scope>
    <source>
        <strain evidence="3 4">SOSP1-30</strain>
    </source>
</reference>